<dbReference type="Pfam" id="PF00583">
    <property type="entry name" value="Acetyltransf_1"/>
    <property type="match status" value="2"/>
</dbReference>
<evidence type="ECO:0000256" key="2">
    <source>
        <dbReference type="ARBA" id="ARBA00023315"/>
    </source>
</evidence>
<dbReference type="EMBL" id="JBITYG010000003">
    <property type="protein sequence ID" value="MFI9101453.1"/>
    <property type="molecule type" value="Genomic_DNA"/>
</dbReference>
<dbReference type="InterPro" id="IPR050832">
    <property type="entry name" value="Bact_Acetyltransf"/>
</dbReference>
<protein>
    <submittedName>
        <fullName evidence="5">GNAT family N-acetyltransferase</fullName>
    </submittedName>
</protein>
<dbReference type="PANTHER" id="PTHR43877:SF2">
    <property type="entry name" value="AMINOALKYLPHOSPHONATE N-ACETYLTRANSFERASE-RELATED"/>
    <property type="match status" value="1"/>
</dbReference>
<feature type="domain" description="N-acetyltransferase" evidence="4">
    <location>
        <begin position="1"/>
        <end position="129"/>
    </location>
</feature>
<dbReference type="PROSITE" id="PS51186">
    <property type="entry name" value="GNAT"/>
    <property type="match status" value="2"/>
</dbReference>
<sequence length="279" mass="30015">MTTTLRPDQPERHGAGGARSRRYTVCVNSRPVGGIELSAGPRFGVTAGRITGLEIHEADRRRGRATVAALAAEEVLRGWGCDEVTVDIPADAVLAQRLADTLGYTERNRGMVKRLSGPAPDLPAGSTVRPMTAAEFPAWNEHKMIAYVDGMVARGVPFAQASARAEADHSAALPDGPGTEGTLLLTLVHRRRDVGTLWLRLRDAADPGVPAWVFSVEVDEEHRGQGHGRTLMLVAERECLGAGVGTLGLNVFGGNTPALRLYESLGYATTRRHLFKRLL</sequence>
<comment type="caution">
    <text evidence="5">The sequence shown here is derived from an EMBL/GenBank/DDBJ whole genome shotgun (WGS) entry which is preliminary data.</text>
</comment>
<evidence type="ECO:0000313" key="5">
    <source>
        <dbReference type="EMBL" id="MFI9101453.1"/>
    </source>
</evidence>
<dbReference type="RefSeq" id="WP_399647913.1">
    <property type="nucleotide sequence ID" value="NZ_JBITYG010000003.1"/>
</dbReference>
<dbReference type="PANTHER" id="PTHR43877">
    <property type="entry name" value="AMINOALKYLPHOSPHONATE N-ACETYLTRANSFERASE-RELATED-RELATED"/>
    <property type="match status" value="1"/>
</dbReference>
<dbReference type="CDD" id="cd04301">
    <property type="entry name" value="NAT_SF"/>
    <property type="match status" value="1"/>
</dbReference>
<reference evidence="5 6" key="1">
    <citation type="submission" date="2024-10" db="EMBL/GenBank/DDBJ databases">
        <title>The Natural Products Discovery Center: Release of the First 8490 Sequenced Strains for Exploring Actinobacteria Biosynthetic Diversity.</title>
        <authorList>
            <person name="Kalkreuter E."/>
            <person name="Kautsar S.A."/>
            <person name="Yang D."/>
            <person name="Bader C.D."/>
            <person name="Teijaro C.N."/>
            <person name="Fluegel L."/>
            <person name="Davis C.M."/>
            <person name="Simpson J.R."/>
            <person name="Lauterbach L."/>
            <person name="Steele A.D."/>
            <person name="Gui C."/>
            <person name="Meng S."/>
            <person name="Li G."/>
            <person name="Viehrig K."/>
            <person name="Ye F."/>
            <person name="Su P."/>
            <person name="Kiefer A.F."/>
            <person name="Nichols A."/>
            <person name="Cepeda A.J."/>
            <person name="Yan W."/>
            <person name="Fan B."/>
            <person name="Jiang Y."/>
            <person name="Adhikari A."/>
            <person name="Zheng C.-J."/>
            <person name="Schuster L."/>
            <person name="Cowan T.M."/>
            <person name="Smanski M.J."/>
            <person name="Chevrette M.G."/>
            <person name="De Carvalho L.P.S."/>
            <person name="Shen B."/>
        </authorList>
    </citation>
    <scope>NUCLEOTIDE SEQUENCE [LARGE SCALE GENOMIC DNA]</scope>
    <source>
        <strain evidence="5 6">NPDC053399</strain>
    </source>
</reference>
<dbReference type="Gene3D" id="3.40.630.30">
    <property type="match status" value="2"/>
</dbReference>
<keyword evidence="2" id="KW-0012">Acyltransferase</keyword>
<proteinExistence type="predicted"/>
<accession>A0ABW8C4U2</accession>
<dbReference type="Proteomes" id="UP001614394">
    <property type="component" value="Unassembled WGS sequence"/>
</dbReference>
<evidence type="ECO:0000256" key="3">
    <source>
        <dbReference type="SAM" id="MobiDB-lite"/>
    </source>
</evidence>
<evidence type="ECO:0000256" key="1">
    <source>
        <dbReference type="ARBA" id="ARBA00022679"/>
    </source>
</evidence>
<keyword evidence="1" id="KW-0808">Transferase</keyword>
<dbReference type="SUPFAM" id="SSF55729">
    <property type="entry name" value="Acyl-CoA N-acyltransferases (Nat)"/>
    <property type="match status" value="2"/>
</dbReference>
<organism evidence="5 6">
    <name type="scientific">Streptomyces fildesensis</name>
    <dbReference type="NCBI Taxonomy" id="375757"/>
    <lineage>
        <taxon>Bacteria</taxon>
        <taxon>Bacillati</taxon>
        <taxon>Actinomycetota</taxon>
        <taxon>Actinomycetes</taxon>
        <taxon>Kitasatosporales</taxon>
        <taxon>Streptomycetaceae</taxon>
        <taxon>Streptomyces</taxon>
    </lineage>
</organism>
<dbReference type="InterPro" id="IPR016181">
    <property type="entry name" value="Acyl_CoA_acyltransferase"/>
</dbReference>
<dbReference type="InterPro" id="IPR000182">
    <property type="entry name" value="GNAT_dom"/>
</dbReference>
<evidence type="ECO:0000259" key="4">
    <source>
        <dbReference type="PROSITE" id="PS51186"/>
    </source>
</evidence>
<evidence type="ECO:0000313" key="6">
    <source>
        <dbReference type="Proteomes" id="UP001614394"/>
    </source>
</evidence>
<feature type="region of interest" description="Disordered" evidence="3">
    <location>
        <begin position="1"/>
        <end position="20"/>
    </location>
</feature>
<keyword evidence="6" id="KW-1185">Reference proteome</keyword>
<gene>
    <name evidence="5" type="ORF">ACIGXA_13090</name>
</gene>
<feature type="domain" description="N-acetyltransferase" evidence="4">
    <location>
        <begin position="126"/>
        <end position="279"/>
    </location>
</feature>
<name>A0ABW8C4U2_9ACTN</name>